<gene>
    <name evidence="1" type="ORF">AWR27_15075</name>
</gene>
<organism evidence="1 2">
    <name type="scientific">Spirosoma montaniterrae</name>
    <dbReference type="NCBI Taxonomy" id="1178516"/>
    <lineage>
        <taxon>Bacteria</taxon>
        <taxon>Pseudomonadati</taxon>
        <taxon>Bacteroidota</taxon>
        <taxon>Cytophagia</taxon>
        <taxon>Cytophagales</taxon>
        <taxon>Cytophagaceae</taxon>
        <taxon>Spirosoma</taxon>
    </lineage>
</organism>
<evidence type="ECO:0000313" key="2">
    <source>
        <dbReference type="Proteomes" id="UP000187941"/>
    </source>
</evidence>
<accession>A0A1P9WYR9</accession>
<dbReference type="RefSeq" id="WP_077131954.1">
    <property type="nucleotide sequence ID" value="NZ_CP014263.1"/>
</dbReference>
<name>A0A1P9WYR9_9BACT</name>
<sequence length="166" mass="18306">MNTSLLKFLIITLLLAGSIGALMHSQFGGRSGRGKATSVEQEDLFLGDVAQADSLHQQLKKTDPAEKPSEFSALRFKQEEAIGRMEKGYKADSVFRLLTQTTGRNYNKMLGIVALQASDRQTQADAKEQLTDQIATLKTDIQSLETQLMLKQSSLESMRAIKAAQQ</sequence>
<reference evidence="1 2" key="1">
    <citation type="submission" date="2016-01" db="EMBL/GenBank/DDBJ databases">
        <authorList>
            <person name="Oliw E.H."/>
        </authorList>
    </citation>
    <scope>NUCLEOTIDE SEQUENCE [LARGE SCALE GENOMIC DNA]</scope>
    <source>
        <strain evidence="1 2">DY10</strain>
    </source>
</reference>
<protein>
    <submittedName>
        <fullName evidence="1">Uncharacterized protein</fullName>
    </submittedName>
</protein>
<proteinExistence type="predicted"/>
<dbReference type="KEGG" id="smon:AWR27_15075"/>
<dbReference type="STRING" id="1178516.AWR27_15075"/>
<dbReference type="EMBL" id="CP014263">
    <property type="protein sequence ID" value="AQG80527.1"/>
    <property type="molecule type" value="Genomic_DNA"/>
</dbReference>
<dbReference type="AlphaFoldDB" id="A0A1P9WYR9"/>
<evidence type="ECO:0000313" key="1">
    <source>
        <dbReference type="EMBL" id="AQG80527.1"/>
    </source>
</evidence>
<dbReference type="Proteomes" id="UP000187941">
    <property type="component" value="Chromosome"/>
</dbReference>
<keyword evidence="2" id="KW-1185">Reference proteome</keyword>